<keyword evidence="2" id="KW-1185">Reference proteome</keyword>
<evidence type="ECO:0000313" key="2">
    <source>
        <dbReference type="Proteomes" id="UP000887565"/>
    </source>
</evidence>
<organism evidence="2 3">
    <name type="scientific">Romanomermis culicivorax</name>
    <name type="common">Nematode worm</name>
    <dbReference type="NCBI Taxonomy" id="13658"/>
    <lineage>
        <taxon>Eukaryota</taxon>
        <taxon>Metazoa</taxon>
        <taxon>Ecdysozoa</taxon>
        <taxon>Nematoda</taxon>
        <taxon>Enoplea</taxon>
        <taxon>Dorylaimia</taxon>
        <taxon>Mermithida</taxon>
        <taxon>Mermithoidea</taxon>
        <taxon>Mermithidae</taxon>
        <taxon>Romanomermis</taxon>
    </lineage>
</organism>
<keyword evidence="1" id="KW-0732">Signal</keyword>
<name>A0A915IQP9_ROMCU</name>
<dbReference type="WBParaSite" id="nRc.2.0.1.t16195-RA">
    <property type="protein sequence ID" value="nRc.2.0.1.t16195-RA"/>
    <property type="gene ID" value="nRc.2.0.1.g16195"/>
</dbReference>
<sequence length="63" mass="7025">MKFIFKLCIFASMLYGKIYSECCNTSEDVISKKFDGDWVVTYTCCNDCTKPNGRGVGLGKHAS</sequence>
<protein>
    <submittedName>
        <fullName evidence="3">Uncharacterized protein</fullName>
    </submittedName>
</protein>
<reference evidence="3" key="1">
    <citation type="submission" date="2022-11" db="UniProtKB">
        <authorList>
            <consortium name="WormBaseParasite"/>
        </authorList>
    </citation>
    <scope>IDENTIFICATION</scope>
</reference>
<evidence type="ECO:0000256" key="1">
    <source>
        <dbReference type="SAM" id="SignalP"/>
    </source>
</evidence>
<dbReference type="Proteomes" id="UP000887565">
    <property type="component" value="Unplaced"/>
</dbReference>
<feature type="chain" id="PRO_5037067762" evidence="1">
    <location>
        <begin position="21"/>
        <end position="63"/>
    </location>
</feature>
<feature type="signal peptide" evidence="1">
    <location>
        <begin position="1"/>
        <end position="20"/>
    </location>
</feature>
<evidence type="ECO:0000313" key="3">
    <source>
        <dbReference type="WBParaSite" id="nRc.2.0.1.t16195-RA"/>
    </source>
</evidence>
<dbReference type="AlphaFoldDB" id="A0A915IQP9"/>
<accession>A0A915IQP9</accession>
<proteinExistence type="predicted"/>